<dbReference type="PANTHER" id="PTHR13710:SF105">
    <property type="entry name" value="ATP-DEPENDENT DNA HELICASE Q1"/>
    <property type="match status" value="1"/>
</dbReference>
<dbReference type="GO" id="GO:0005737">
    <property type="term" value="C:cytoplasm"/>
    <property type="evidence" value="ECO:0007669"/>
    <property type="project" value="TreeGrafter"/>
</dbReference>
<sequence>MSPKEVVKKYWGYEDFRHPQDLVIDSVLKGRDVCAFIPTGGGKSLCFQVPALCLKGVCIVVSPLIALMQDQANVLKTKNIKAEVLQGGMSNREVEIILDNCTYGQVKFLYLSPERLQQELVRERIKQMNVSLLAIDEAHCVSQWGHDFRPAFKKISEIRDLFTSPVNCIALTATATPLVQKEIIELLELRSPQVIKVSVARKNIAIKVSETSDKRKELLTFLENFNGAGIVYVRNRKSTKDLAQFLSSHAIISEAYHGGMPSQNRKEVLANWLNEKTKVVVATNAFGMGIDKPNVRKVVHFHLPESLESFAQEIGRCGRDGLYSEALTVYNESDIIQMKRQFIDVLPEVNQVKEIYRKINDYFGIAYGEGPGNVFDFNFYDFCKKYGFHTNLAYNTLELLDRLSVLMLQKNFQKKTAIKILVSSGKIIQFVEDNQRYFELIPTILRIYSGVFDYSVQVDLELIAHRSNLSKKKVSFLLNELANQKIIEAKIKNQDLSLSFLVPKENERTINPLSREIKAYKKGKLKQAKAVIGFLKNTNQCRNVQITNYFGEKVKTDCGMCSVCLSSQQLSTLTQKQVCVKIVNVLEKESLDLKSLERSTQLTKDQLIDGLRRLLDQNKIEISRTKTYKLR</sequence>
<dbReference type="AlphaFoldDB" id="A0A967ALV9"/>
<name>A0A967ALV9_9FLAO</name>
<evidence type="ECO:0000259" key="14">
    <source>
        <dbReference type="PROSITE" id="PS51194"/>
    </source>
</evidence>
<feature type="domain" description="Helicase C-terminal" evidence="14">
    <location>
        <begin position="214"/>
        <end position="363"/>
    </location>
</feature>
<protein>
    <recommendedName>
        <fullName evidence="11">ATP-dependent DNA helicase RecQ</fullName>
        <ecNumber evidence="10">5.6.2.4</ecNumber>
    </recommendedName>
    <alternativeName>
        <fullName evidence="12">DNA 3'-5' helicase RecQ</fullName>
    </alternativeName>
</protein>
<feature type="domain" description="Helicase ATP-binding" evidence="13">
    <location>
        <begin position="24"/>
        <end position="193"/>
    </location>
</feature>
<evidence type="ECO:0000256" key="6">
    <source>
        <dbReference type="ARBA" id="ARBA00022840"/>
    </source>
</evidence>
<comment type="catalytic activity">
    <reaction evidence="9">
        <text>Couples ATP hydrolysis with the unwinding of duplex DNA by translocating in the 3'-5' direction.</text>
        <dbReference type="EC" id="5.6.2.4"/>
    </reaction>
</comment>
<dbReference type="PROSITE" id="PS51192">
    <property type="entry name" value="HELICASE_ATP_BIND_1"/>
    <property type="match status" value="1"/>
</dbReference>
<keyword evidence="7" id="KW-0238">DNA-binding</keyword>
<dbReference type="EC" id="5.6.2.4" evidence="10"/>
<proteinExistence type="inferred from homology"/>
<evidence type="ECO:0000256" key="4">
    <source>
        <dbReference type="ARBA" id="ARBA00022801"/>
    </source>
</evidence>
<dbReference type="GO" id="GO:0003677">
    <property type="term" value="F:DNA binding"/>
    <property type="evidence" value="ECO:0007669"/>
    <property type="project" value="UniProtKB-KW"/>
</dbReference>
<evidence type="ECO:0000256" key="12">
    <source>
        <dbReference type="ARBA" id="ARBA00044550"/>
    </source>
</evidence>
<keyword evidence="16" id="KW-1185">Reference proteome</keyword>
<evidence type="ECO:0000256" key="5">
    <source>
        <dbReference type="ARBA" id="ARBA00022806"/>
    </source>
</evidence>
<dbReference type="Pfam" id="PF00270">
    <property type="entry name" value="DEAD"/>
    <property type="match status" value="1"/>
</dbReference>
<dbReference type="GO" id="GO:0006310">
    <property type="term" value="P:DNA recombination"/>
    <property type="evidence" value="ECO:0007669"/>
    <property type="project" value="InterPro"/>
</dbReference>
<keyword evidence="2" id="KW-0479">Metal-binding</keyword>
<dbReference type="RefSeq" id="WP_166400936.1">
    <property type="nucleotide sequence ID" value="NZ_JAANAS010000094.1"/>
</dbReference>
<dbReference type="GO" id="GO:0009378">
    <property type="term" value="F:four-way junction helicase activity"/>
    <property type="evidence" value="ECO:0007669"/>
    <property type="project" value="TreeGrafter"/>
</dbReference>
<dbReference type="GO" id="GO:0043138">
    <property type="term" value="F:3'-5' DNA helicase activity"/>
    <property type="evidence" value="ECO:0007669"/>
    <property type="project" value="UniProtKB-EC"/>
</dbReference>
<dbReference type="PROSITE" id="PS51194">
    <property type="entry name" value="HELICASE_CTER"/>
    <property type="match status" value="1"/>
</dbReference>
<dbReference type="InterPro" id="IPR014001">
    <property type="entry name" value="Helicase_ATP-bd"/>
</dbReference>
<dbReference type="GO" id="GO:0006281">
    <property type="term" value="P:DNA repair"/>
    <property type="evidence" value="ECO:0007669"/>
    <property type="project" value="TreeGrafter"/>
</dbReference>
<reference evidence="15" key="1">
    <citation type="submission" date="2020-03" db="EMBL/GenBank/DDBJ databases">
        <title>Psychroflexus Maritimus sp. nov., isolate from marine sediment.</title>
        <authorList>
            <person name="Zhong Y.-L."/>
        </authorList>
    </citation>
    <scope>NUCLEOTIDE SEQUENCE</scope>
    <source>
        <strain evidence="15">C1</strain>
    </source>
</reference>
<dbReference type="Pfam" id="PF16124">
    <property type="entry name" value="RecQ_Zn_bind"/>
    <property type="match status" value="1"/>
</dbReference>
<dbReference type="InterPro" id="IPR004589">
    <property type="entry name" value="DNA_helicase_ATP-dep_RecQ"/>
</dbReference>
<dbReference type="GO" id="GO:0016787">
    <property type="term" value="F:hydrolase activity"/>
    <property type="evidence" value="ECO:0007669"/>
    <property type="project" value="UniProtKB-KW"/>
</dbReference>
<dbReference type="GO" id="GO:0043590">
    <property type="term" value="C:bacterial nucleoid"/>
    <property type="evidence" value="ECO:0007669"/>
    <property type="project" value="TreeGrafter"/>
</dbReference>
<evidence type="ECO:0000313" key="15">
    <source>
        <dbReference type="EMBL" id="NGZ90704.1"/>
    </source>
</evidence>
<evidence type="ECO:0000256" key="11">
    <source>
        <dbReference type="ARBA" id="ARBA00044535"/>
    </source>
</evidence>
<dbReference type="InterPro" id="IPR032284">
    <property type="entry name" value="RecQ_Zn-bd"/>
</dbReference>
<evidence type="ECO:0000256" key="8">
    <source>
        <dbReference type="ARBA" id="ARBA00023235"/>
    </source>
</evidence>
<accession>A0A967ALV9</accession>
<evidence type="ECO:0000256" key="1">
    <source>
        <dbReference type="ARBA" id="ARBA00005446"/>
    </source>
</evidence>
<dbReference type="InterPro" id="IPR036388">
    <property type="entry name" value="WH-like_DNA-bd_sf"/>
</dbReference>
<evidence type="ECO:0000256" key="2">
    <source>
        <dbReference type="ARBA" id="ARBA00022723"/>
    </source>
</evidence>
<dbReference type="SMART" id="SM00490">
    <property type="entry name" value="HELICc"/>
    <property type="match status" value="1"/>
</dbReference>
<dbReference type="InterPro" id="IPR011545">
    <property type="entry name" value="DEAD/DEAH_box_helicase_dom"/>
</dbReference>
<dbReference type="Proteomes" id="UP000643701">
    <property type="component" value="Unassembled WGS sequence"/>
</dbReference>
<evidence type="ECO:0000256" key="10">
    <source>
        <dbReference type="ARBA" id="ARBA00034808"/>
    </source>
</evidence>
<comment type="caution">
    <text evidence="15">The sequence shown here is derived from an EMBL/GenBank/DDBJ whole genome shotgun (WGS) entry which is preliminary data.</text>
</comment>
<dbReference type="SMART" id="SM00487">
    <property type="entry name" value="DEXDc"/>
    <property type="match status" value="1"/>
</dbReference>
<dbReference type="CDD" id="cd17920">
    <property type="entry name" value="DEXHc_RecQ"/>
    <property type="match status" value="1"/>
</dbReference>
<keyword evidence="5 15" id="KW-0347">Helicase</keyword>
<dbReference type="SUPFAM" id="SSF52540">
    <property type="entry name" value="P-loop containing nucleoside triphosphate hydrolases"/>
    <property type="match status" value="1"/>
</dbReference>
<dbReference type="Pfam" id="PF00271">
    <property type="entry name" value="Helicase_C"/>
    <property type="match status" value="1"/>
</dbReference>
<keyword evidence="3" id="KW-0547">Nucleotide-binding</keyword>
<comment type="similarity">
    <text evidence="1">Belongs to the helicase family. RecQ subfamily.</text>
</comment>
<dbReference type="EMBL" id="JAANAS010000094">
    <property type="protein sequence ID" value="NGZ90704.1"/>
    <property type="molecule type" value="Genomic_DNA"/>
</dbReference>
<keyword evidence="8" id="KW-0413">Isomerase</keyword>
<dbReference type="Gene3D" id="1.10.10.10">
    <property type="entry name" value="Winged helix-like DNA-binding domain superfamily/Winged helix DNA-binding domain"/>
    <property type="match status" value="1"/>
</dbReference>
<evidence type="ECO:0000259" key="13">
    <source>
        <dbReference type="PROSITE" id="PS51192"/>
    </source>
</evidence>
<keyword evidence="4" id="KW-0378">Hydrolase</keyword>
<dbReference type="InterPro" id="IPR027417">
    <property type="entry name" value="P-loop_NTPase"/>
</dbReference>
<evidence type="ECO:0000256" key="7">
    <source>
        <dbReference type="ARBA" id="ARBA00023125"/>
    </source>
</evidence>
<evidence type="ECO:0000256" key="3">
    <source>
        <dbReference type="ARBA" id="ARBA00022741"/>
    </source>
</evidence>
<gene>
    <name evidence="15" type="ORF">G7034_10620</name>
</gene>
<dbReference type="PANTHER" id="PTHR13710">
    <property type="entry name" value="DNA HELICASE RECQ FAMILY MEMBER"/>
    <property type="match status" value="1"/>
</dbReference>
<keyword evidence="6" id="KW-0067">ATP-binding</keyword>
<dbReference type="GO" id="GO:0030894">
    <property type="term" value="C:replisome"/>
    <property type="evidence" value="ECO:0007669"/>
    <property type="project" value="TreeGrafter"/>
</dbReference>
<dbReference type="InterPro" id="IPR001650">
    <property type="entry name" value="Helicase_C-like"/>
</dbReference>
<organism evidence="15 16">
    <name type="scientific">Psychroflexus maritimus</name>
    <dbReference type="NCBI Taxonomy" id="2714865"/>
    <lineage>
        <taxon>Bacteria</taxon>
        <taxon>Pseudomonadati</taxon>
        <taxon>Bacteroidota</taxon>
        <taxon>Flavobacteriia</taxon>
        <taxon>Flavobacteriales</taxon>
        <taxon>Flavobacteriaceae</taxon>
        <taxon>Psychroflexus</taxon>
    </lineage>
</organism>
<dbReference type="NCBIfam" id="TIGR00614">
    <property type="entry name" value="recQ_fam"/>
    <property type="match status" value="1"/>
</dbReference>
<dbReference type="GO" id="GO:0046872">
    <property type="term" value="F:metal ion binding"/>
    <property type="evidence" value="ECO:0007669"/>
    <property type="project" value="UniProtKB-KW"/>
</dbReference>
<dbReference type="FunFam" id="3.40.50.300:FF:001389">
    <property type="entry name" value="ATP-dependent DNA helicase RecQ"/>
    <property type="match status" value="1"/>
</dbReference>
<dbReference type="GO" id="GO:0005524">
    <property type="term" value="F:ATP binding"/>
    <property type="evidence" value="ECO:0007669"/>
    <property type="project" value="UniProtKB-KW"/>
</dbReference>
<evidence type="ECO:0000313" key="16">
    <source>
        <dbReference type="Proteomes" id="UP000643701"/>
    </source>
</evidence>
<dbReference type="Gene3D" id="3.40.50.300">
    <property type="entry name" value="P-loop containing nucleotide triphosphate hydrolases"/>
    <property type="match status" value="2"/>
</dbReference>
<evidence type="ECO:0000256" key="9">
    <source>
        <dbReference type="ARBA" id="ARBA00034617"/>
    </source>
</evidence>